<dbReference type="Pfam" id="PF00067">
    <property type="entry name" value="p450"/>
    <property type="match status" value="1"/>
</dbReference>
<dbReference type="GO" id="GO:0020037">
    <property type="term" value="F:heme binding"/>
    <property type="evidence" value="ECO:0007669"/>
    <property type="project" value="InterPro"/>
</dbReference>
<dbReference type="OrthoDB" id="502624at2"/>
<evidence type="ECO:0000256" key="2">
    <source>
        <dbReference type="ARBA" id="ARBA00022617"/>
    </source>
</evidence>
<evidence type="ECO:0000256" key="4">
    <source>
        <dbReference type="ARBA" id="ARBA00023002"/>
    </source>
</evidence>
<name>A0A316TJ07_9ACTN</name>
<keyword evidence="8" id="KW-1185">Reference proteome</keyword>
<dbReference type="InterPro" id="IPR036396">
    <property type="entry name" value="Cyt_P450_sf"/>
</dbReference>
<dbReference type="GO" id="GO:0036199">
    <property type="term" value="F:cholest-4-en-3-one 26-monooxygenase activity"/>
    <property type="evidence" value="ECO:0007669"/>
    <property type="project" value="TreeGrafter"/>
</dbReference>
<dbReference type="EMBL" id="QGDD01000002">
    <property type="protein sequence ID" value="PWN03768.1"/>
    <property type="molecule type" value="Genomic_DNA"/>
</dbReference>
<dbReference type="InterPro" id="IPR002397">
    <property type="entry name" value="Cyt_P450_B"/>
</dbReference>
<dbReference type="Proteomes" id="UP000245507">
    <property type="component" value="Unassembled WGS sequence"/>
</dbReference>
<comment type="similarity">
    <text evidence="1">Belongs to the cytochrome P450 family.</text>
</comment>
<dbReference type="RefSeq" id="WP_109692857.1">
    <property type="nucleotide sequence ID" value="NZ_QGDD01000002.1"/>
</dbReference>
<accession>A0A316TJ07</accession>
<protein>
    <submittedName>
        <fullName evidence="7">Steroid C27-monooxygenase</fullName>
    </submittedName>
</protein>
<keyword evidence="5" id="KW-0408">Iron</keyword>
<dbReference type="PRINTS" id="PR00359">
    <property type="entry name" value="BP450"/>
</dbReference>
<dbReference type="AlphaFoldDB" id="A0A316TJ07"/>
<dbReference type="GO" id="GO:0005506">
    <property type="term" value="F:iron ion binding"/>
    <property type="evidence" value="ECO:0007669"/>
    <property type="project" value="InterPro"/>
</dbReference>
<organism evidence="7 8">
    <name type="scientific">Nocardioides silvaticus</name>
    <dbReference type="NCBI Taxonomy" id="2201891"/>
    <lineage>
        <taxon>Bacteria</taxon>
        <taxon>Bacillati</taxon>
        <taxon>Actinomycetota</taxon>
        <taxon>Actinomycetes</taxon>
        <taxon>Propionibacteriales</taxon>
        <taxon>Nocardioidaceae</taxon>
        <taxon>Nocardioides</taxon>
    </lineage>
</organism>
<dbReference type="InterPro" id="IPR001128">
    <property type="entry name" value="Cyt_P450"/>
</dbReference>
<dbReference type="PANTHER" id="PTHR46696">
    <property type="entry name" value="P450, PUTATIVE (EUROFUNG)-RELATED"/>
    <property type="match status" value="1"/>
</dbReference>
<evidence type="ECO:0000256" key="6">
    <source>
        <dbReference type="ARBA" id="ARBA00023033"/>
    </source>
</evidence>
<reference evidence="7 8" key="1">
    <citation type="submission" date="2018-05" db="EMBL/GenBank/DDBJ databases">
        <title>Nocardioides silvaticus genome.</title>
        <authorList>
            <person name="Li C."/>
            <person name="Wang G."/>
        </authorList>
    </citation>
    <scope>NUCLEOTIDE SEQUENCE [LARGE SCALE GENOMIC DNA]</scope>
    <source>
        <strain evidence="7 8">CCTCC AB 2018079</strain>
    </source>
</reference>
<dbReference type="CDD" id="cd11033">
    <property type="entry name" value="CYP142-like"/>
    <property type="match status" value="1"/>
</dbReference>
<dbReference type="Gene3D" id="1.10.630.10">
    <property type="entry name" value="Cytochrome P450"/>
    <property type="match status" value="1"/>
</dbReference>
<keyword evidence="3" id="KW-0479">Metal-binding</keyword>
<evidence type="ECO:0000256" key="5">
    <source>
        <dbReference type="ARBA" id="ARBA00023004"/>
    </source>
</evidence>
<dbReference type="PANTHER" id="PTHR46696:SF4">
    <property type="entry name" value="BIOTIN BIOSYNTHESIS CYTOCHROME P450"/>
    <property type="match status" value="1"/>
</dbReference>
<sequence length="418" mass="46454">MTADQETRDFDPTEPDVNWAAVPHDRFRELRRTAPVSWIAQQPGSYDGFAPESGSGYWAVTKHADVAAVSKDGKHFSSAENGAIIRFPAGMTRADVEMQRVMILNQDPPEHTMMRHIVSRAFTPRSIAQLEQIMRDRARRIVSEAVERGTGDFVEEVAAELPLQAIADLLGVPQEDRKKLFHWSNQMLANEDPDYGEVDGQQAAAEVLMYAMGMAAERKAAPRDDIVTKLLEADLSDTSGNGRGLTDDEFGYFVIILAVAGNETTRNAISHGMNAFLDNPDQWELWKRERPVTMVDEVVRWATPVTVFQRTATADVEVGGVPVTAGQRVGMFYASANFDEDVFDDPFRFDITRDPNPHVGFGGHGAHYCLGANLARQEIKMIFDALADLAPDIAKVAEPRRLRHGWINGIKELQVAYA</sequence>
<evidence type="ECO:0000313" key="8">
    <source>
        <dbReference type="Proteomes" id="UP000245507"/>
    </source>
</evidence>
<dbReference type="FunFam" id="1.10.630.10:FF:000018">
    <property type="entry name" value="Cytochrome P450 monooxygenase"/>
    <property type="match status" value="1"/>
</dbReference>
<proteinExistence type="inferred from homology"/>
<evidence type="ECO:0000256" key="3">
    <source>
        <dbReference type="ARBA" id="ARBA00022723"/>
    </source>
</evidence>
<dbReference type="GO" id="GO:0008395">
    <property type="term" value="F:steroid hydroxylase activity"/>
    <property type="evidence" value="ECO:0007669"/>
    <property type="project" value="TreeGrafter"/>
</dbReference>
<keyword evidence="2" id="KW-0349">Heme</keyword>
<keyword evidence="6 7" id="KW-0503">Monooxygenase</keyword>
<gene>
    <name evidence="7" type="ORF">DJ010_06765</name>
</gene>
<dbReference type="SUPFAM" id="SSF48264">
    <property type="entry name" value="Cytochrome P450"/>
    <property type="match status" value="1"/>
</dbReference>
<keyword evidence="4" id="KW-0560">Oxidoreductase</keyword>
<dbReference type="GO" id="GO:0006707">
    <property type="term" value="P:cholesterol catabolic process"/>
    <property type="evidence" value="ECO:0007669"/>
    <property type="project" value="TreeGrafter"/>
</dbReference>
<evidence type="ECO:0000256" key="1">
    <source>
        <dbReference type="ARBA" id="ARBA00010617"/>
    </source>
</evidence>
<comment type="caution">
    <text evidence="7">The sequence shown here is derived from an EMBL/GenBank/DDBJ whole genome shotgun (WGS) entry which is preliminary data.</text>
</comment>
<evidence type="ECO:0000313" key="7">
    <source>
        <dbReference type="EMBL" id="PWN03768.1"/>
    </source>
</evidence>